<dbReference type="Proteomes" id="UP000332515">
    <property type="component" value="Unassembled WGS sequence"/>
</dbReference>
<comment type="caution">
    <text evidence="1">The sequence shown here is derived from an EMBL/GenBank/DDBJ whole genome shotgun (WGS) entry which is preliminary data.</text>
</comment>
<gene>
    <name evidence="1" type="ORF">F0357_10935</name>
</gene>
<dbReference type="AlphaFoldDB" id="A0A6A7Y438"/>
<keyword evidence="2" id="KW-1185">Reference proteome</keyword>
<dbReference type="InterPro" id="IPR007362">
    <property type="entry name" value="DUF429"/>
</dbReference>
<protein>
    <submittedName>
        <fullName evidence="1">DUF429 domain-containing protein</fullName>
    </submittedName>
</protein>
<reference evidence="1 2" key="1">
    <citation type="submission" date="2019-09" db="EMBL/GenBank/DDBJ databases">
        <title>Segnochrobactrum spirostomi gen. nov., sp. nov., isolated from the ciliate Spirostomum cf. yagiui and description of a novel family, Segnochrobactraceae fam. nov. within the order Rhizobiales of the class Alphaproteobacteria.</title>
        <authorList>
            <person name="Akter S."/>
            <person name="Shazib S.U.A."/>
            <person name="Shin M.K."/>
        </authorList>
    </citation>
    <scope>NUCLEOTIDE SEQUENCE [LARGE SCALE GENOMIC DNA]</scope>
    <source>
        <strain evidence="1 2">Sp-1</strain>
    </source>
</reference>
<proteinExistence type="predicted"/>
<dbReference type="RefSeq" id="WP_153481083.1">
    <property type="nucleotide sequence ID" value="NZ_VWNA01000001.1"/>
</dbReference>
<sequence>MSGLRPVVAGVDGCPGGWAVVLRDLERPAAAPVLLKAARFADVLALPEAPAIIAVDMPIGLPDRTAGVGGRAAERFVRPLLGARQSSVFSVPCRAAVMDSGDDYRLACTLARAYSDPPRAVAKQCFMIFPKIREVDDAMRPDLEARVYESHPELAFWRLNGERPMTLPKRVRQEGHAPGLAERRALLERMGFPPAFFEVRRPPGLGEDDRLDAAVLSLIAERILDGRAQSFPSDPPRDGRGLRMAIWA</sequence>
<evidence type="ECO:0000313" key="2">
    <source>
        <dbReference type="Proteomes" id="UP000332515"/>
    </source>
</evidence>
<name>A0A6A7Y438_9HYPH</name>
<dbReference type="EMBL" id="VWNA01000001">
    <property type="protein sequence ID" value="MQT13147.1"/>
    <property type="molecule type" value="Genomic_DNA"/>
</dbReference>
<dbReference type="Pfam" id="PF04250">
    <property type="entry name" value="DUF429"/>
    <property type="match status" value="1"/>
</dbReference>
<accession>A0A6A7Y438</accession>
<evidence type="ECO:0000313" key="1">
    <source>
        <dbReference type="EMBL" id="MQT13147.1"/>
    </source>
</evidence>
<organism evidence="1 2">
    <name type="scientific">Segnochrobactrum spirostomi</name>
    <dbReference type="NCBI Taxonomy" id="2608987"/>
    <lineage>
        <taxon>Bacteria</taxon>
        <taxon>Pseudomonadati</taxon>
        <taxon>Pseudomonadota</taxon>
        <taxon>Alphaproteobacteria</taxon>
        <taxon>Hyphomicrobiales</taxon>
        <taxon>Segnochrobactraceae</taxon>
        <taxon>Segnochrobactrum</taxon>
    </lineage>
</organism>